<evidence type="ECO:0000256" key="2">
    <source>
        <dbReference type="ARBA" id="ARBA00012438"/>
    </source>
</evidence>
<keyword evidence="5" id="KW-0547">Nucleotide-binding</keyword>
<dbReference type="Gene3D" id="1.10.287.130">
    <property type="match status" value="1"/>
</dbReference>
<dbReference type="InterPro" id="IPR004358">
    <property type="entry name" value="Sig_transdc_His_kin-like_C"/>
</dbReference>
<dbReference type="GO" id="GO:0006355">
    <property type="term" value="P:regulation of DNA-templated transcription"/>
    <property type="evidence" value="ECO:0007669"/>
    <property type="project" value="InterPro"/>
</dbReference>
<dbReference type="InterPro" id="IPR005467">
    <property type="entry name" value="His_kinase_dom"/>
</dbReference>
<dbReference type="InterPro" id="IPR013767">
    <property type="entry name" value="PAS_fold"/>
</dbReference>
<dbReference type="PANTHER" id="PTHR43065:SF10">
    <property type="entry name" value="PEROXIDE STRESS-ACTIVATED HISTIDINE KINASE MAK3"/>
    <property type="match status" value="1"/>
</dbReference>
<dbReference type="SUPFAM" id="SSF55874">
    <property type="entry name" value="ATPase domain of HSP90 chaperone/DNA topoisomerase II/histidine kinase"/>
    <property type="match status" value="1"/>
</dbReference>
<comment type="catalytic activity">
    <reaction evidence="1">
        <text>ATP + protein L-histidine = ADP + protein N-phospho-L-histidine.</text>
        <dbReference type="EC" id="2.7.13.3"/>
    </reaction>
</comment>
<dbReference type="Pfam" id="PF00989">
    <property type="entry name" value="PAS"/>
    <property type="match status" value="1"/>
</dbReference>
<dbReference type="InterPro" id="IPR003661">
    <property type="entry name" value="HisK_dim/P_dom"/>
</dbReference>
<dbReference type="SMART" id="SM00091">
    <property type="entry name" value="PAS"/>
    <property type="match status" value="1"/>
</dbReference>
<evidence type="ECO:0000313" key="12">
    <source>
        <dbReference type="Proteomes" id="UP000063308"/>
    </source>
</evidence>
<dbReference type="Pfam" id="PF00512">
    <property type="entry name" value="HisKA"/>
    <property type="match status" value="1"/>
</dbReference>
<dbReference type="EC" id="2.7.13.3" evidence="2"/>
<keyword evidence="7" id="KW-0067">ATP-binding</keyword>
<dbReference type="SUPFAM" id="SSF47384">
    <property type="entry name" value="Homodimeric domain of signal transducing histidine kinase"/>
    <property type="match status" value="1"/>
</dbReference>
<dbReference type="EMBL" id="AP014685">
    <property type="protein sequence ID" value="BAR62320.1"/>
    <property type="molecule type" value="Genomic_DNA"/>
</dbReference>
<dbReference type="PRINTS" id="PR00344">
    <property type="entry name" value="BCTRLSENSOR"/>
</dbReference>
<evidence type="ECO:0000256" key="8">
    <source>
        <dbReference type="ARBA" id="ARBA00023012"/>
    </source>
</evidence>
<evidence type="ECO:0000256" key="9">
    <source>
        <dbReference type="SAM" id="MobiDB-lite"/>
    </source>
</evidence>
<keyword evidence="8" id="KW-0902">Two-component regulatory system</keyword>
<dbReference type="SMART" id="SM00388">
    <property type="entry name" value="HisKA"/>
    <property type="match status" value="1"/>
</dbReference>
<dbReference type="SMART" id="SM00387">
    <property type="entry name" value="HATPase_c"/>
    <property type="match status" value="1"/>
</dbReference>
<dbReference type="Proteomes" id="UP000063308">
    <property type="component" value="Chromosome"/>
</dbReference>
<keyword evidence="3" id="KW-0597">Phosphoprotein</keyword>
<name>A0A0E3VXA5_9BRAD</name>
<evidence type="ECO:0000256" key="1">
    <source>
        <dbReference type="ARBA" id="ARBA00000085"/>
    </source>
</evidence>
<dbReference type="InterPro" id="IPR036890">
    <property type="entry name" value="HATPase_C_sf"/>
</dbReference>
<dbReference type="GO" id="GO:0005524">
    <property type="term" value="F:ATP binding"/>
    <property type="evidence" value="ECO:0007669"/>
    <property type="project" value="UniProtKB-KW"/>
</dbReference>
<dbReference type="GO" id="GO:0000155">
    <property type="term" value="F:phosphorelay sensor kinase activity"/>
    <property type="evidence" value="ECO:0007669"/>
    <property type="project" value="InterPro"/>
</dbReference>
<keyword evidence="6 11" id="KW-0418">Kinase</keyword>
<dbReference type="PANTHER" id="PTHR43065">
    <property type="entry name" value="SENSOR HISTIDINE KINASE"/>
    <property type="match status" value="1"/>
</dbReference>
<organism evidence="11 12">
    <name type="scientific">Bradyrhizobium diazoefficiens</name>
    <dbReference type="NCBI Taxonomy" id="1355477"/>
    <lineage>
        <taxon>Bacteria</taxon>
        <taxon>Pseudomonadati</taxon>
        <taxon>Pseudomonadota</taxon>
        <taxon>Alphaproteobacteria</taxon>
        <taxon>Hyphomicrobiales</taxon>
        <taxon>Nitrobacteraceae</taxon>
        <taxon>Bradyrhizobium</taxon>
    </lineage>
</organism>
<evidence type="ECO:0000313" key="11">
    <source>
        <dbReference type="EMBL" id="BAR62320.1"/>
    </source>
</evidence>
<feature type="domain" description="Histidine kinase" evidence="10">
    <location>
        <begin position="151"/>
        <end position="370"/>
    </location>
</feature>
<evidence type="ECO:0000256" key="7">
    <source>
        <dbReference type="ARBA" id="ARBA00022840"/>
    </source>
</evidence>
<dbReference type="PROSITE" id="PS50109">
    <property type="entry name" value="HIS_KIN"/>
    <property type="match status" value="1"/>
</dbReference>
<dbReference type="CDD" id="cd00082">
    <property type="entry name" value="HisKA"/>
    <property type="match status" value="1"/>
</dbReference>
<dbReference type="SUPFAM" id="SSF55785">
    <property type="entry name" value="PYP-like sensor domain (PAS domain)"/>
    <property type="match status" value="1"/>
</dbReference>
<dbReference type="Gene3D" id="3.30.450.20">
    <property type="entry name" value="PAS domain"/>
    <property type="match status" value="1"/>
</dbReference>
<dbReference type="InterPro" id="IPR003594">
    <property type="entry name" value="HATPase_dom"/>
</dbReference>
<evidence type="ECO:0000256" key="6">
    <source>
        <dbReference type="ARBA" id="ARBA00022777"/>
    </source>
</evidence>
<sequence length="396" mass="43110">MERCCMSSAAEQRRPLPSDSDAILDALPNPVLLIGPDGKIVAANIATEAFFEISTQFLKRQSLKELVPFGSPLLALIDQVRSSNSPVNEYKVDLGTPRMGGDRQVDLHVAPLTERPGHIVVMLQERTIADKMDRQLTHRSAARSVIALAAMLAHEIKNPLSGIRGAAQLLEQQASSEDRMLTRLICDEADRIVTLVDRMEVFGDERPVVRGPVNIHSVLDHVKRLAQSGFARNIRFIEDYDPSLPPVLANQDQLIQVFLNLVKNAAEALIDVPDAEIQLTTAFRPGVRLSVPGQKSRVSLPLEFCVRDNGPGVPDDLLPNLFDPFVTTKQTGSGLGLALVAKIVGDHGGIIECESQPRKTTFRVLMPMYSTSVKHADHSSRDGSAGKSSSASQGAK</sequence>
<dbReference type="Pfam" id="PF02518">
    <property type="entry name" value="HATPase_c"/>
    <property type="match status" value="1"/>
</dbReference>
<dbReference type="AlphaFoldDB" id="A0A0E3VXA5"/>
<evidence type="ECO:0000256" key="4">
    <source>
        <dbReference type="ARBA" id="ARBA00022679"/>
    </source>
</evidence>
<evidence type="ECO:0000256" key="3">
    <source>
        <dbReference type="ARBA" id="ARBA00022553"/>
    </source>
</evidence>
<reference evidence="11 12" key="1">
    <citation type="submission" date="2014-11" db="EMBL/GenBank/DDBJ databases">
        <title>Symbiosis island explosion on the genome of extra-slow-growing strains of soybean bradyrhizobia with massive insertion sequences.</title>
        <authorList>
            <person name="Iida T."/>
            <person name="Minamisawa K."/>
        </authorList>
    </citation>
    <scope>NUCLEOTIDE SEQUENCE [LARGE SCALE GENOMIC DNA]</scope>
    <source>
        <strain evidence="11 12">NK6</strain>
    </source>
</reference>
<evidence type="ECO:0000256" key="5">
    <source>
        <dbReference type="ARBA" id="ARBA00022741"/>
    </source>
</evidence>
<accession>A0A0E3VXA5</accession>
<proteinExistence type="predicted"/>
<dbReference type="CDD" id="cd00130">
    <property type="entry name" value="PAS"/>
    <property type="match status" value="1"/>
</dbReference>
<dbReference type="InterPro" id="IPR036097">
    <property type="entry name" value="HisK_dim/P_sf"/>
</dbReference>
<feature type="compositionally biased region" description="Low complexity" evidence="9">
    <location>
        <begin position="382"/>
        <end position="396"/>
    </location>
</feature>
<feature type="region of interest" description="Disordered" evidence="9">
    <location>
        <begin position="373"/>
        <end position="396"/>
    </location>
</feature>
<keyword evidence="4" id="KW-0808">Transferase</keyword>
<evidence type="ECO:0000259" key="10">
    <source>
        <dbReference type="PROSITE" id="PS50109"/>
    </source>
</evidence>
<dbReference type="InterPro" id="IPR000014">
    <property type="entry name" value="PAS"/>
</dbReference>
<protein>
    <recommendedName>
        <fullName evidence="2">histidine kinase</fullName>
        <ecNumber evidence="2">2.7.13.3</ecNumber>
    </recommendedName>
</protein>
<gene>
    <name evidence="11" type="ORF">NK6_9178</name>
</gene>
<dbReference type="Gene3D" id="3.30.565.10">
    <property type="entry name" value="Histidine kinase-like ATPase, C-terminal domain"/>
    <property type="match status" value="1"/>
</dbReference>
<dbReference type="InterPro" id="IPR035965">
    <property type="entry name" value="PAS-like_dom_sf"/>
</dbReference>